<evidence type="ECO:0000259" key="2">
    <source>
        <dbReference type="PROSITE" id="PS50994"/>
    </source>
</evidence>
<dbReference type="PROSITE" id="PS50994">
    <property type="entry name" value="INTEGRASE"/>
    <property type="match status" value="1"/>
</dbReference>
<dbReference type="PANTHER" id="PTHR42648:SF21">
    <property type="entry name" value="CYSTEINE-RICH RLK (RECEPTOR-LIKE PROTEIN KINASE) 8"/>
    <property type="match status" value="1"/>
</dbReference>
<dbReference type="PANTHER" id="PTHR42648">
    <property type="entry name" value="TRANSPOSASE, PUTATIVE-RELATED"/>
    <property type="match status" value="1"/>
</dbReference>
<dbReference type="InterPro" id="IPR001584">
    <property type="entry name" value="Integrase_cat-core"/>
</dbReference>
<dbReference type="EMBL" id="BAABME010001160">
    <property type="protein sequence ID" value="GAA0147930.1"/>
    <property type="molecule type" value="Genomic_DNA"/>
</dbReference>
<dbReference type="SUPFAM" id="SSF53098">
    <property type="entry name" value="Ribonuclease H-like"/>
    <property type="match status" value="1"/>
</dbReference>
<name>A0AAV3P945_LITER</name>
<sequence length="261" mass="29967">MNVTSLGGSKYVFMIVYDFSQFTWSILLPNKSDALNEFVKFCRKVQNEKSLSMKAIRSDHGGEYENTSFEEFCNTYGIQHNFSAPRTSQQNGVVERNNRTIQEMGRTMLNEHNLPKYFLGHPVDTACHVLNRVFLRPLMNKTPYELWNEKTPNISYIKVFGCKCYILNTKDKLGKIDFNSNEGVFFGYSNHSRAYVIYNKKDQCIQESIHVSFDESNPFAKKIIEDDDEVSIEATHQQEVGPQGSMDAHAPLSQDEVQNGN</sequence>
<comment type="caution">
    <text evidence="3">The sequence shown here is derived from an EMBL/GenBank/DDBJ whole genome shotgun (WGS) entry which is preliminary data.</text>
</comment>
<proteinExistence type="predicted"/>
<dbReference type="InterPro" id="IPR039537">
    <property type="entry name" value="Retrotran_Ty1/copia-like"/>
</dbReference>
<feature type="domain" description="Integrase catalytic" evidence="2">
    <location>
        <begin position="1"/>
        <end position="151"/>
    </location>
</feature>
<dbReference type="InterPro" id="IPR012337">
    <property type="entry name" value="RNaseH-like_sf"/>
</dbReference>
<dbReference type="GO" id="GO:0015074">
    <property type="term" value="P:DNA integration"/>
    <property type="evidence" value="ECO:0007669"/>
    <property type="project" value="InterPro"/>
</dbReference>
<dbReference type="Pfam" id="PF00665">
    <property type="entry name" value="rve"/>
    <property type="match status" value="1"/>
</dbReference>
<evidence type="ECO:0000313" key="4">
    <source>
        <dbReference type="Proteomes" id="UP001454036"/>
    </source>
</evidence>
<dbReference type="Gene3D" id="3.30.420.10">
    <property type="entry name" value="Ribonuclease H-like superfamily/Ribonuclease H"/>
    <property type="match status" value="1"/>
</dbReference>
<dbReference type="InterPro" id="IPR036397">
    <property type="entry name" value="RNaseH_sf"/>
</dbReference>
<evidence type="ECO:0000256" key="1">
    <source>
        <dbReference type="SAM" id="MobiDB-lite"/>
    </source>
</evidence>
<gene>
    <name evidence="3" type="ORF">LIER_07509</name>
</gene>
<protein>
    <recommendedName>
        <fullName evidence="2">Integrase catalytic domain-containing protein</fullName>
    </recommendedName>
</protein>
<dbReference type="GO" id="GO:0003676">
    <property type="term" value="F:nucleic acid binding"/>
    <property type="evidence" value="ECO:0007669"/>
    <property type="project" value="InterPro"/>
</dbReference>
<dbReference type="AlphaFoldDB" id="A0AAV3P945"/>
<keyword evidence="4" id="KW-1185">Reference proteome</keyword>
<accession>A0AAV3P945</accession>
<organism evidence="3 4">
    <name type="scientific">Lithospermum erythrorhizon</name>
    <name type="common">Purple gromwell</name>
    <name type="synonym">Lithospermum officinale var. erythrorhizon</name>
    <dbReference type="NCBI Taxonomy" id="34254"/>
    <lineage>
        <taxon>Eukaryota</taxon>
        <taxon>Viridiplantae</taxon>
        <taxon>Streptophyta</taxon>
        <taxon>Embryophyta</taxon>
        <taxon>Tracheophyta</taxon>
        <taxon>Spermatophyta</taxon>
        <taxon>Magnoliopsida</taxon>
        <taxon>eudicotyledons</taxon>
        <taxon>Gunneridae</taxon>
        <taxon>Pentapetalae</taxon>
        <taxon>asterids</taxon>
        <taxon>lamiids</taxon>
        <taxon>Boraginales</taxon>
        <taxon>Boraginaceae</taxon>
        <taxon>Boraginoideae</taxon>
        <taxon>Lithospermeae</taxon>
        <taxon>Lithospermum</taxon>
    </lineage>
</organism>
<dbReference type="InterPro" id="IPR057670">
    <property type="entry name" value="SH3_retrovirus"/>
</dbReference>
<reference evidence="3 4" key="1">
    <citation type="submission" date="2024-01" db="EMBL/GenBank/DDBJ databases">
        <title>The complete chloroplast genome sequence of Lithospermum erythrorhizon: insights into the phylogenetic relationship among Boraginaceae species and the maternal lineages of purple gromwells.</title>
        <authorList>
            <person name="Okada T."/>
            <person name="Watanabe K."/>
        </authorList>
    </citation>
    <scope>NUCLEOTIDE SEQUENCE [LARGE SCALE GENOMIC DNA]</scope>
</reference>
<dbReference type="Pfam" id="PF25597">
    <property type="entry name" value="SH3_retrovirus"/>
    <property type="match status" value="1"/>
</dbReference>
<feature type="region of interest" description="Disordered" evidence="1">
    <location>
        <begin position="233"/>
        <end position="261"/>
    </location>
</feature>
<evidence type="ECO:0000313" key="3">
    <source>
        <dbReference type="EMBL" id="GAA0147930.1"/>
    </source>
</evidence>
<dbReference type="Proteomes" id="UP001454036">
    <property type="component" value="Unassembled WGS sequence"/>
</dbReference>